<reference evidence="2" key="1">
    <citation type="journal article" date="2012" name="Science">
        <title>The Paleozoic origin of enzymatic lignin decomposition reconstructed from 31 fungal genomes.</title>
        <authorList>
            <person name="Floudas D."/>
            <person name="Binder M."/>
            <person name="Riley R."/>
            <person name="Barry K."/>
            <person name="Blanchette R.A."/>
            <person name="Henrissat B."/>
            <person name="Martinez A.T."/>
            <person name="Otillar R."/>
            <person name="Spatafora J.W."/>
            <person name="Yadav J.S."/>
            <person name="Aerts A."/>
            <person name="Benoit I."/>
            <person name="Boyd A."/>
            <person name="Carlson A."/>
            <person name="Copeland A."/>
            <person name="Coutinho P.M."/>
            <person name="de Vries R.P."/>
            <person name="Ferreira P."/>
            <person name="Findley K."/>
            <person name="Foster B."/>
            <person name="Gaskell J."/>
            <person name="Glotzer D."/>
            <person name="Gorecki P."/>
            <person name="Heitman J."/>
            <person name="Hesse C."/>
            <person name="Hori C."/>
            <person name="Igarashi K."/>
            <person name="Jurgens J.A."/>
            <person name="Kallen N."/>
            <person name="Kersten P."/>
            <person name="Kohler A."/>
            <person name="Kuees U."/>
            <person name="Kumar T.K.A."/>
            <person name="Kuo A."/>
            <person name="LaButti K."/>
            <person name="Larrondo L.F."/>
            <person name="Lindquist E."/>
            <person name="Ling A."/>
            <person name="Lombard V."/>
            <person name="Lucas S."/>
            <person name="Lundell T."/>
            <person name="Martin R."/>
            <person name="McLaughlin D.J."/>
            <person name="Morgenstern I."/>
            <person name="Morin E."/>
            <person name="Murat C."/>
            <person name="Nagy L.G."/>
            <person name="Nolan M."/>
            <person name="Ohm R.A."/>
            <person name="Patyshakuliyeva A."/>
            <person name="Rokas A."/>
            <person name="Ruiz-Duenas F.J."/>
            <person name="Sabat G."/>
            <person name="Salamov A."/>
            <person name="Samejima M."/>
            <person name="Schmutz J."/>
            <person name="Slot J.C."/>
            <person name="St John F."/>
            <person name="Stenlid J."/>
            <person name="Sun H."/>
            <person name="Sun S."/>
            <person name="Syed K."/>
            <person name="Tsang A."/>
            <person name="Wiebenga A."/>
            <person name="Young D."/>
            <person name="Pisabarro A."/>
            <person name="Eastwood D.C."/>
            <person name="Martin F."/>
            <person name="Cullen D."/>
            <person name="Grigoriev I.V."/>
            <person name="Hibbett D.S."/>
        </authorList>
    </citation>
    <scope>NUCLEOTIDE SEQUENCE [LARGE SCALE GENOMIC DNA]</scope>
    <source>
        <strain evidence="2">TFB10046</strain>
    </source>
</reference>
<dbReference type="InParanoid" id="J0D2D9"/>
<evidence type="ECO:0000313" key="1">
    <source>
        <dbReference type="EMBL" id="EJD32787.1"/>
    </source>
</evidence>
<evidence type="ECO:0000313" key="2">
    <source>
        <dbReference type="Proteomes" id="UP000006514"/>
    </source>
</evidence>
<proteinExistence type="predicted"/>
<accession>J0D2D9</accession>
<dbReference type="Proteomes" id="UP000006514">
    <property type="component" value="Unassembled WGS sequence"/>
</dbReference>
<keyword evidence="2" id="KW-1185">Reference proteome</keyword>
<sequence length="163" mass="17733">MYTPRPIFVPLGLPGLPPPRPAPLPADKHIKLLAAARAAREFFLRGAPRHRDGPHAAACAARAREARARRAYEGLEGASVVDVPTLLKLDVPTLLKRYVALFCGKSVCVRDVLPVLPALSDEGPTRLRTFFGVLPVDGRSVMALKVARLAELPQKKRPATSHR</sequence>
<name>J0D2D9_AURST</name>
<dbReference type="EMBL" id="JH688653">
    <property type="protein sequence ID" value="EJD32787.1"/>
    <property type="molecule type" value="Genomic_DNA"/>
</dbReference>
<dbReference type="AlphaFoldDB" id="J0D2D9"/>
<protein>
    <submittedName>
        <fullName evidence="1">Uncharacterized protein</fullName>
    </submittedName>
</protein>
<organism evidence="1 2">
    <name type="scientific">Auricularia subglabra (strain TFB-10046 / SS5)</name>
    <name type="common">White-rot fungus</name>
    <name type="synonym">Auricularia delicata (strain TFB10046)</name>
    <dbReference type="NCBI Taxonomy" id="717982"/>
    <lineage>
        <taxon>Eukaryota</taxon>
        <taxon>Fungi</taxon>
        <taxon>Dikarya</taxon>
        <taxon>Basidiomycota</taxon>
        <taxon>Agaricomycotina</taxon>
        <taxon>Agaricomycetes</taxon>
        <taxon>Auriculariales</taxon>
        <taxon>Auriculariaceae</taxon>
        <taxon>Auricularia</taxon>
    </lineage>
</organism>
<dbReference type="OrthoDB" id="1874341at2759"/>
<gene>
    <name evidence="1" type="ORF">AURDEDRAFT_178116</name>
</gene>
<dbReference type="KEGG" id="adl:AURDEDRAFT_178116"/>